<evidence type="ECO:0000313" key="2">
    <source>
        <dbReference type="Proteomes" id="UP000035444"/>
    </source>
</evidence>
<evidence type="ECO:0000313" key="1">
    <source>
        <dbReference type="EMBL" id="KLN62492.1"/>
    </source>
</evidence>
<dbReference type="AlphaFoldDB" id="A0A0H2MP05"/>
<protein>
    <recommendedName>
        <fullName evidence="3">DUF1150 family protein</fullName>
    </recommendedName>
</protein>
<dbReference type="InterPro" id="IPR009531">
    <property type="entry name" value="DUF1150"/>
</dbReference>
<proteinExistence type="predicted"/>
<name>A0A0H2MP05_9PROT</name>
<comment type="caution">
    <text evidence="1">The sequence shown here is derived from an EMBL/GenBank/DDBJ whole genome shotgun (WGS) entry which is preliminary data.</text>
</comment>
<dbReference type="EMBL" id="LAQL01000002">
    <property type="protein sequence ID" value="KLN62492.1"/>
    <property type="molecule type" value="Genomic_DNA"/>
</dbReference>
<dbReference type="OrthoDB" id="8449790at2"/>
<dbReference type="Proteomes" id="UP000035444">
    <property type="component" value="Unassembled WGS sequence"/>
</dbReference>
<dbReference type="Pfam" id="PF06620">
    <property type="entry name" value="DUF1150"/>
    <property type="match status" value="1"/>
</dbReference>
<reference evidence="1 2" key="1">
    <citation type="submission" date="2015-03" db="EMBL/GenBank/DDBJ databases">
        <title>Genome Sequence of Kiloniella spongiae MEBiC09566, isolated from a marine sponge.</title>
        <authorList>
            <person name="Shao Z."/>
            <person name="Wang L."/>
            <person name="Li X."/>
        </authorList>
    </citation>
    <scope>NUCLEOTIDE SEQUENCE [LARGE SCALE GENOMIC DNA]</scope>
    <source>
        <strain evidence="1 2">MEBiC09566</strain>
    </source>
</reference>
<evidence type="ECO:0008006" key="3">
    <source>
        <dbReference type="Google" id="ProtNLM"/>
    </source>
</evidence>
<dbReference type="STRING" id="1489064.WH96_03100"/>
<accession>A0A0H2MP05</accession>
<organism evidence="1 2">
    <name type="scientific">Kiloniella spongiae</name>
    <dbReference type="NCBI Taxonomy" id="1489064"/>
    <lineage>
        <taxon>Bacteria</taxon>
        <taxon>Pseudomonadati</taxon>
        <taxon>Pseudomonadota</taxon>
        <taxon>Alphaproteobacteria</taxon>
        <taxon>Rhodospirillales</taxon>
        <taxon>Kiloniellaceae</taxon>
        <taxon>Kiloniella</taxon>
    </lineage>
</organism>
<dbReference type="RefSeq" id="WP_047762613.1">
    <property type="nucleotide sequence ID" value="NZ_LAQL01000002.1"/>
</dbReference>
<gene>
    <name evidence="1" type="ORF">WH96_03100</name>
</gene>
<keyword evidence="2" id="KW-1185">Reference proteome</keyword>
<sequence>MMIKQVISELMTDQDMTALGLEIVAYVKPVDVDGDACFGIFAADGTEITVVSDRDVAFAAVRQQDLEPLSVH</sequence>